<comment type="cofactor">
    <cofactor evidence="9">
        <name>[2Fe-2S] cluster</name>
        <dbReference type="ChEBI" id="CHEBI:190135"/>
    </cofactor>
    <text evidence="9">Binds 1 [2Fe-2S] cluster.</text>
</comment>
<evidence type="ECO:0000256" key="4">
    <source>
        <dbReference type="ARBA" id="ARBA00022967"/>
    </source>
</evidence>
<gene>
    <name evidence="10" type="ORF">CH360_11500</name>
    <name evidence="11" type="ORF">CH373_13935</name>
</gene>
<dbReference type="AlphaFoldDB" id="A0A2M9ZKB2"/>
<evidence type="ECO:0000256" key="8">
    <source>
        <dbReference type="ARBA" id="ARBA00034078"/>
    </source>
</evidence>
<keyword evidence="5 9" id="KW-0408">Iron</keyword>
<evidence type="ECO:0000313" key="11">
    <source>
        <dbReference type="EMBL" id="PJZ72505.1"/>
    </source>
</evidence>
<organism evidence="11 13">
    <name type="scientific">Leptospira perolatii</name>
    <dbReference type="NCBI Taxonomy" id="2023191"/>
    <lineage>
        <taxon>Bacteria</taxon>
        <taxon>Pseudomonadati</taxon>
        <taxon>Spirochaetota</taxon>
        <taxon>Spirochaetia</taxon>
        <taxon>Leptospirales</taxon>
        <taxon>Leptospiraceae</taxon>
        <taxon>Leptospira</taxon>
    </lineage>
</organism>
<dbReference type="GO" id="GO:1902494">
    <property type="term" value="C:catalytic complex"/>
    <property type="evidence" value="ECO:0007669"/>
    <property type="project" value="UniProtKB-ARBA"/>
</dbReference>
<dbReference type="InterPro" id="IPR036249">
    <property type="entry name" value="Thioredoxin-like_sf"/>
</dbReference>
<dbReference type="SUPFAM" id="SSF52833">
    <property type="entry name" value="Thioredoxin-like"/>
    <property type="match status" value="1"/>
</dbReference>
<feature type="binding site" evidence="9">
    <location>
        <position position="90"/>
    </location>
    <ligand>
        <name>[2Fe-2S] cluster</name>
        <dbReference type="ChEBI" id="CHEBI:190135"/>
    </ligand>
</feature>
<keyword evidence="3 9" id="KW-0479">Metal-binding</keyword>
<keyword evidence="7" id="KW-0520">NAD</keyword>
<dbReference type="OrthoDB" id="9807941at2"/>
<dbReference type="NCBIfam" id="TIGR01958">
    <property type="entry name" value="nuoE_fam"/>
    <property type="match status" value="1"/>
</dbReference>
<evidence type="ECO:0000256" key="1">
    <source>
        <dbReference type="ARBA" id="ARBA00010643"/>
    </source>
</evidence>
<dbReference type="FunFam" id="1.10.10.1590:FF:000001">
    <property type="entry name" value="NADH-quinone oxidoreductase subunit E"/>
    <property type="match status" value="1"/>
</dbReference>
<dbReference type="FunFam" id="3.40.30.10:FF:000022">
    <property type="entry name" value="NADH dehydrogenase flavoprotein 2, mitochondrial"/>
    <property type="match status" value="1"/>
</dbReference>
<dbReference type="InterPro" id="IPR042128">
    <property type="entry name" value="NuoE_dom"/>
</dbReference>
<proteinExistence type="inferred from homology"/>
<dbReference type="PIRSF" id="PIRSF000216">
    <property type="entry name" value="NADH_DH_24kDa"/>
    <property type="match status" value="1"/>
</dbReference>
<dbReference type="InterPro" id="IPR002023">
    <property type="entry name" value="NuoE-like"/>
</dbReference>
<dbReference type="GO" id="GO:0008324">
    <property type="term" value="F:monoatomic cation transmembrane transporter activity"/>
    <property type="evidence" value="ECO:0007669"/>
    <property type="project" value="UniProtKB-ARBA"/>
</dbReference>
<evidence type="ECO:0000256" key="6">
    <source>
        <dbReference type="ARBA" id="ARBA00023014"/>
    </source>
</evidence>
<keyword evidence="6 9" id="KW-0411">Iron-sulfur</keyword>
<dbReference type="GO" id="GO:0046872">
    <property type="term" value="F:metal ion binding"/>
    <property type="evidence" value="ECO:0007669"/>
    <property type="project" value="UniProtKB-KW"/>
</dbReference>
<evidence type="ECO:0000313" key="13">
    <source>
        <dbReference type="Proteomes" id="UP000231990"/>
    </source>
</evidence>
<dbReference type="PANTHER" id="PTHR10371:SF3">
    <property type="entry name" value="NADH DEHYDROGENASE [UBIQUINONE] FLAVOPROTEIN 2, MITOCHONDRIAL"/>
    <property type="match status" value="1"/>
</dbReference>
<protein>
    <submittedName>
        <fullName evidence="11">NADH-quinone oxidoreductase subunit E</fullName>
    </submittedName>
</protein>
<dbReference type="EMBL" id="NPDY01000010">
    <property type="protein sequence ID" value="PJZ69370.1"/>
    <property type="molecule type" value="Genomic_DNA"/>
</dbReference>
<sequence length="159" mass="18245">MSYQFSQESEKRFSKLFEMFPDKRSIILPALYMLQKEKGFVDREGMQYIANKIGDPISLAHVYGVATFYTLYNKKPVGKYHIQICSNTSCYLRGNDVLEKHVCSKLGIKPGQTTPDKKFTVDEVECLGACGYAPMMQINDSFYENLTLENIDKLLQDLK</sequence>
<evidence type="ECO:0000256" key="3">
    <source>
        <dbReference type="ARBA" id="ARBA00022723"/>
    </source>
</evidence>
<dbReference type="GO" id="GO:0031967">
    <property type="term" value="C:organelle envelope"/>
    <property type="evidence" value="ECO:0007669"/>
    <property type="project" value="UniProtKB-ARBA"/>
</dbReference>
<keyword evidence="2 9" id="KW-0001">2Fe-2S</keyword>
<evidence type="ECO:0000256" key="9">
    <source>
        <dbReference type="PIRSR" id="PIRSR000216-1"/>
    </source>
</evidence>
<dbReference type="Pfam" id="PF01257">
    <property type="entry name" value="2Fe-2S_thioredx"/>
    <property type="match status" value="1"/>
</dbReference>
<dbReference type="InterPro" id="IPR041921">
    <property type="entry name" value="NuoE_N"/>
</dbReference>
<keyword evidence="12" id="KW-1185">Reference proteome</keyword>
<keyword evidence="4" id="KW-1278">Translocase</keyword>
<dbReference type="Gene3D" id="1.10.10.1590">
    <property type="entry name" value="NADH-quinone oxidoreductase subunit E"/>
    <property type="match status" value="1"/>
</dbReference>
<dbReference type="GO" id="GO:0022890">
    <property type="term" value="F:inorganic cation transmembrane transporter activity"/>
    <property type="evidence" value="ECO:0007669"/>
    <property type="project" value="UniProtKB-ARBA"/>
</dbReference>
<comment type="cofactor">
    <cofactor evidence="8">
        <name>[2Fe-2S] cluster</name>
        <dbReference type="ChEBI" id="CHEBI:190135"/>
    </cofactor>
</comment>
<dbReference type="NCBIfam" id="NF005722">
    <property type="entry name" value="PRK07539.1-2"/>
    <property type="match status" value="1"/>
</dbReference>
<name>A0A2M9ZKB2_9LEPT</name>
<dbReference type="PROSITE" id="PS01099">
    <property type="entry name" value="COMPLEX1_24K"/>
    <property type="match status" value="1"/>
</dbReference>
<evidence type="ECO:0000256" key="5">
    <source>
        <dbReference type="ARBA" id="ARBA00023004"/>
    </source>
</evidence>
<dbReference type="RefSeq" id="WP_100714184.1">
    <property type="nucleotide sequence ID" value="NZ_NPDY01000010.1"/>
</dbReference>
<evidence type="ECO:0000256" key="2">
    <source>
        <dbReference type="ARBA" id="ARBA00022714"/>
    </source>
</evidence>
<dbReference type="CDD" id="cd03064">
    <property type="entry name" value="TRX_Fd_NuoE"/>
    <property type="match status" value="1"/>
</dbReference>
<comment type="caution">
    <text evidence="11">The sequence shown here is derived from an EMBL/GenBank/DDBJ whole genome shotgun (WGS) entry which is preliminary data.</text>
</comment>
<evidence type="ECO:0000313" key="12">
    <source>
        <dbReference type="Proteomes" id="UP000231962"/>
    </source>
</evidence>
<dbReference type="Proteomes" id="UP000231962">
    <property type="component" value="Unassembled WGS sequence"/>
</dbReference>
<dbReference type="GO" id="GO:0022804">
    <property type="term" value="F:active transmembrane transporter activity"/>
    <property type="evidence" value="ECO:0007669"/>
    <property type="project" value="UniProtKB-ARBA"/>
</dbReference>
<comment type="similarity">
    <text evidence="1">Belongs to the complex I 24 kDa subunit family.</text>
</comment>
<dbReference type="GO" id="GO:0031090">
    <property type="term" value="C:organelle membrane"/>
    <property type="evidence" value="ECO:0007669"/>
    <property type="project" value="UniProtKB-ARBA"/>
</dbReference>
<reference evidence="12 13" key="1">
    <citation type="submission" date="2017-07" db="EMBL/GenBank/DDBJ databases">
        <title>Leptospira spp. isolated from tropical soils.</title>
        <authorList>
            <person name="Thibeaux R."/>
            <person name="Iraola G."/>
            <person name="Ferres I."/>
            <person name="Bierque E."/>
            <person name="Girault D."/>
            <person name="Soupe-Gilbert M.-E."/>
            <person name="Picardeau M."/>
            <person name="Goarant C."/>
        </authorList>
    </citation>
    <scope>NUCLEOTIDE SEQUENCE [LARGE SCALE GENOMIC DNA]</scope>
    <source>
        <strain evidence="11 13">FH1-B-B1</strain>
        <strain evidence="10 12">FH1-B-C1</strain>
    </source>
</reference>
<evidence type="ECO:0000256" key="7">
    <source>
        <dbReference type="ARBA" id="ARBA00023027"/>
    </source>
</evidence>
<feature type="binding site" evidence="9">
    <location>
        <position position="85"/>
    </location>
    <ligand>
        <name>[2Fe-2S] cluster</name>
        <dbReference type="ChEBI" id="CHEBI:190135"/>
    </ligand>
</feature>
<dbReference type="GO" id="GO:0051537">
    <property type="term" value="F:2 iron, 2 sulfur cluster binding"/>
    <property type="evidence" value="ECO:0007669"/>
    <property type="project" value="UniProtKB-KW"/>
</dbReference>
<dbReference type="Proteomes" id="UP000231990">
    <property type="component" value="Unassembled WGS sequence"/>
</dbReference>
<accession>A0A2M9ZKB2</accession>
<dbReference type="GO" id="GO:0003954">
    <property type="term" value="F:NADH dehydrogenase activity"/>
    <property type="evidence" value="ECO:0007669"/>
    <property type="project" value="TreeGrafter"/>
</dbReference>
<dbReference type="GO" id="GO:0098796">
    <property type="term" value="C:membrane protein complex"/>
    <property type="evidence" value="ECO:0007669"/>
    <property type="project" value="UniProtKB-ARBA"/>
</dbReference>
<dbReference type="Gene3D" id="3.40.30.10">
    <property type="entry name" value="Glutaredoxin"/>
    <property type="match status" value="1"/>
</dbReference>
<feature type="binding site" evidence="9">
    <location>
        <position position="130"/>
    </location>
    <ligand>
        <name>[2Fe-2S] cluster</name>
        <dbReference type="ChEBI" id="CHEBI:190135"/>
    </ligand>
</feature>
<feature type="binding site" evidence="9">
    <location>
        <position position="126"/>
    </location>
    <ligand>
        <name>[2Fe-2S] cluster</name>
        <dbReference type="ChEBI" id="CHEBI:190135"/>
    </ligand>
</feature>
<dbReference type="EMBL" id="NPDZ01000009">
    <property type="protein sequence ID" value="PJZ72505.1"/>
    <property type="molecule type" value="Genomic_DNA"/>
</dbReference>
<dbReference type="GO" id="GO:0098662">
    <property type="term" value="P:inorganic cation transmembrane transport"/>
    <property type="evidence" value="ECO:0007669"/>
    <property type="project" value="UniProtKB-ARBA"/>
</dbReference>
<evidence type="ECO:0000313" key="10">
    <source>
        <dbReference type="EMBL" id="PJZ69370.1"/>
    </source>
</evidence>
<dbReference type="PANTHER" id="PTHR10371">
    <property type="entry name" value="NADH DEHYDROGENASE UBIQUINONE FLAVOPROTEIN 2, MITOCHONDRIAL"/>
    <property type="match status" value="1"/>
</dbReference>